<comment type="subunit">
    <text evidence="1">Component of the mitochondrial contact site and cristae organizing system (MICOS) complex.</text>
</comment>
<keyword evidence="1" id="KW-0472">Membrane</keyword>
<gene>
    <name evidence="4" type="ORF">TWF730_005152</name>
</gene>
<reference evidence="4 5" key="1">
    <citation type="submission" date="2019-10" db="EMBL/GenBank/DDBJ databases">
        <authorList>
            <person name="Palmer J.M."/>
        </authorList>
    </citation>
    <scope>NUCLEOTIDE SEQUENCE [LARGE SCALE GENOMIC DNA]</scope>
    <source>
        <strain evidence="4 5">TWF730</strain>
    </source>
</reference>
<comment type="function">
    <text evidence="1">Component of the MICOS complex, a large protein complex of the mitochondrial inner membrane that plays crucial roles in the maintenance of crista junctions, inner membrane architecture, and formation of contact sites to the outer membrane.</text>
</comment>
<comment type="subcellular location">
    <subcellularLocation>
        <location evidence="1">Mitochondrion inner membrane</location>
    </subcellularLocation>
</comment>
<dbReference type="AlphaFoldDB" id="A0AAV9VJR0"/>
<dbReference type="Proteomes" id="UP001373714">
    <property type="component" value="Unassembled WGS sequence"/>
</dbReference>
<dbReference type="PANTHER" id="PTHR28268">
    <property type="entry name" value="MICOS SUBUNIT MIC26"/>
    <property type="match status" value="1"/>
</dbReference>
<dbReference type="GO" id="GO:0061617">
    <property type="term" value="C:MICOS complex"/>
    <property type="evidence" value="ECO:0007669"/>
    <property type="project" value="UniProtKB-UniRule"/>
</dbReference>
<keyword evidence="5" id="KW-1185">Reference proteome</keyword>
<sequence length="253" mass="27812">MAARLPLNPRVMALLTGLSATTLAGYTTTSTVYAEEPSQSTKKSIYDDVPPPPPPPSSTPSFSLPSLPSLTGPSETSDKEPRPTPTARLASQIGTARLFVHSEFTRAQRFLDTYFDKYLHIEHNVTTTVASLAPSHRSNETILPGAIFIAISTMAGSVLARRRMFPIRFLTPVITGTAASWYFLPETTRNVADLAWKWEQKVPQVAETHLKVRDGIEEGWKTAKGGYDHAIGTVEDTTSKARRTIEGWVRNSK</sequence>
<evidence type="ECO:0000256" key="3">
    <source>
        <dbReference type="SAM" id="SignalP"/>
    </source>
</evidence>
<evidence type="ECO:0000256" key="1">
    <source>
        <dbReference type="RuleBase" id="RU363021"/>
    </source>
</evidence>
<feature type="signal peptide" evidence="3">
    <location>
        <begin position="1"/>
        <end position="24"/>
    </location>
</feature>
<dbReference type="GO" id="GO:0044284">
    <property type="term" value="C:mitochondrial crista junction"/>
    <property type="evidence" value="ECO:0007669"/>
    <property type="project" value="TreeGrafter"/>
</dbReference>
<dbReference type="PANTHER" id="PTHR28268:SF1">
    <property type="entry name" value="MICOS SUBUNIT MIC26"/>
    <property type="match status" value="1"/>
</dbReference>
<feature type="compositionally biased region" description="Low complexity" evidence="2">
    <location>
        <begin position="59"/>
        <end position="75"/>
    </location>
</feature>
<feature type="chain" id="PRO_5043362161" description="MICOS complex subunit" evidence="3">
    <location>
        <begin position="25"/>
        <end position="253"/>
    </location>
</feature>
<evidence type="ECO:0000313" key="4">
    <source>
        <dbReference type="EMBL" id="KAK6361423.1"/>
    </source>
</evidence>
<dbReference type="InterPro" id="IPR033181">
    <property type="entry name" value="Mic26_fungi"/>
</dbReference>
<dbReference type="GO" id="GO:0042407">
    <property type="term" value="P:cristae formation"/>
    <property type="evidence" value="ECO:0007669"/>
    <property type="project" value="InterPro"/>
</dbReference>
<comment type="caution">
    <text evidence="4">The sequence shown here is derived from an EMBL/GenBank/DDBJ whole genome shotgun (WGS) entry which is preliminary data.</text>
</comment>
<name>A0AAV9VJR0_9PEZI</name>
<accession>A0AAV9VJR0</accession>
<organism evidence="4 5">
    <name type="scientific">Orbilia blumenaviensis</name>
    <dbReference type="NCBI Taxonomy" id="1796055"/>
    <lineage>
        <taxon>Eukaryota</taxon>
        <taxon>Fungi</taxon>
        <taxon>Dikarya</taxon>
        <taxon>Ascomycota</taxon>
        <taxon>Pezizomycotina</taxon>
        <taxon>Orbiliomycetes</taxon>
        <taxon>Orbiliales</taxon>
        <taxon>Orbiliaceae</taxon>
        <taxon>Orbilia</taxon>
    </lineage>
</organism>
<protein>
    <recommendedName>
        <fullName evidence="1">MICOS complex subunit</fullName>
    </recommendedName>
</protein>
<feature type="compositionally biased region" description="Pro residues" evidence="2">
    <location>
        <begin position="49"/>
        <end position="58"/>
    </location>
</feature>
<keyword evidence="1" id="KW-0496">Mitochondrion</keyword>
<keyword evidence="1" id="KW-0999">Mitochondrion inner membrane</keyword>
<proteinExistence type="predicted"/>
<dbReference type="EMBL" id="JAVHNS010000002">
    <property type="protein sequence ID" value="KAK6361423.1"/>
    <property type="molecule type" value="Genomic_DNA"/>
</dbReference>
<evidence type="ECO:0000256" key="2">
    <source>
        <dbReference type="SAM" id="MobiDB-lite"/>
    </source>
</evidence>
<evidence type="ECO:0000313" key="5">
    <source>
        <dbReference type="Proteomes" id="UP001373714"/>
    </source>
</evidence>
<dbReference type="Pfam" id="PF09769">
    <property type="entry name" value="ApoO"/>
    <property type="match status" value="1"/>
</dbReference>
<dbReference type="InterPro" id="IPR019166">
    <property type="entry name" value="MIC26/MIC27"/>
</dbReference>
<keyword evidence="3" id="KW-0732">Signal</keyword>
<feature type="region of interest" description="Disordered" evidence="2">
    <location>
        <begin position="31"/>
        <end position="86"/>
    </location>
</feature>